<dbReference type="PANTHER" id="PTHR46211">
    <property type="entry name" value="GLYCEROPHOSPHORYL DIESTER PHOSPHODIESTERASE"/>
    <property type="match status" value="1"/>
</dbReference>
<evidence type="ECO:0000313" key="4">
    <source>
        <dbReference type="Proteomes" id="UP000269041"/>
    </source>
</evidence>
<dbReference type="Pfam" id="PF03009">
    <property type="entry name" value="GDPD"/>
    <property type="match status" value="1"/>
</dbReference>
<keyword evidence="4" id="KW-1185">Reference proteome</keyword>
<gene>
    <name evidence="3" type="ORF">EJA03_08805</name>
</gene>
<dbReference type="Gene3D" id="3.20.20.190">
    <property type="entry name" value="Phosphatidylinositol (PI) phosphodiesterase"/>
    <property type="match status" value="1"/>
</dbReference>
<organism evidence="3 4">
    <name type="scientific">Vibrio pectenicida</name>
    <dbReference type="NCBI Taxonomy" id="62763"/>
    <lineage>
        <taxon>Bacteria</taxon>
        <taxon>Pseudomonadati</taxon>
        <taxon>Pseudomonadota</taxon>
        <taxon>Gammaproteobacteria</taxon>
        <taxon>Vibrionales</taxon>
        <taxon>Vibrionaceae</taxon>
        <taxon>Vibrio</taxon>
    </lineage>
</organism>
<dbReference type="AlphaFoldDB" id="A0A3R9L2G5"/>
<comment type="caution">
    <text evidence="3">The sequence shown here is derived from an EMBL/GenBank/DDBJ whole genome shotgun (WGS) entry which is preliminary data.</text>
</comment>
<dbReference type="GO" id="GO:0006629">
    <property type="term" value="P:lipid metabolic process"/>
    <property type="evidence" value="ECO:0007669"/>
    <property type="project" value="InterPro"/>
</dbReference>
<evidence type="ECO:0000313" key="3">
    <source>
        <dbReference type="EMBL" id="RSD31445.1"/>
    </source>
</evidence>
<proteinExistence type="predicted"/>
<evidence type="ECO:0000256" key="1">
    <source>
        <dbReference type="SAM" id="SignalP"/>
    </source>
</evidence>
<reference evidence="3 4" key="1">
    <citation type="submission" date="2018-12" db="EMBL/GenBank/DDBJ databases">
        <title>Genomic taxonomy of the Vibrionaceae family.</title>
        <authorList>
            <person name="Gomez-Gil B."/>
            <person name="Enciso-Ibarra K."/>
        </authorList>
    </citation>
    <scope>NUCLEOTIDE SEQUENCE [LARGE SCALE GENOMIC DNA]</scope>
    <source>
        <strain evidence="3 4">CAIM 594</strain>
    </source>
</reference>
<feature type="chain" id="PRO_5018661784" evidence="1">
    <location>
        <begin position="22"/>
        <end position="324"/>
    </location>
</feature>
<dbReference type="SUPFAM" id="SSF51695">
    <property type="entry name" value="PLC-like phosphodiesterases"/>
    <property type="match status" value="1"/>
</dbReference>
<keyword evidence="1" id="KW-0732">Signal</keyword>
<dbReference type="OrthoDB" id="9795622at2"/>
<accession>A0A3R9L2G5</accession>
<dbReference type="PANTHER" id="PTHR46211:SF10">
    <property type="entry name" value="EXPORTED PROTEIN"/>
    <property type="match status" value="1"/>
</dbReference>
<dbReference type="GO" id="GO:0008081">
    <property type="term" value="F:phosphoric diester hydrolase activity"/>
    <property type="evidence" value="ECO:0007669"/>
    <property type="project" value="InterPro"/>
</dbReference>
<evidence type="ECO:0000259" key="2">
    <source>
        <dbReference type="PROSITE" id="PS51704"/>
    </source>
</evidence>
<name>A0A3R9L2G5_9VIBR</name>
<feature type="signal peptide" evidence="1">
    <location>
        <begin position="1"/>
        <end position="21"/>
    </location>
</feature>
<dbReference type="InterPro" id="IPR017946">
    <property type="entry name" value="PLC-like_Pdiesterase_TIM-brl"/>
</dbReference>
<sequence length="324" mass="36206">MDMKKIQILLFLLMFSHIGFAFSETIPNETPSKISDDTNGISEDRNPLIIAHRGGAADGPENTIPTIESSIQRGAHIIWITVQLSKDSIPVLYRPSDLAALTELTKPTKVSSMKAKHLATLDAGYEFYKGKTSDNDNLYKIPTLKDVLVKFPHTEFFIDLKSPDADAKKYIESVADVIEQTDSVDRTRIYSTSEAYTDAVNTYSSLNVFKSRAETRDILFGNKLSNQCKATDDQPGWHAFELTRNVEVVEHFMLGEGRTKTTFKWSKKDLSCFDAADNTIVLIGVNNLEDYQYAKSLGVYAVMVDSPKAAQCYGNETQKLSICE</sequence>
<dbReference type="EMBL" id="RSFA01000031">
    <property type="protein sequence ID" value="RSD31445.1"/>
    <property type="molecule type" value="Genomic_DNA"/>
</dbReference>
<dbReference type="InterPro" id="IPR030395">
    <property type="entry name" value="GP_PDE_dom"/>
</dbReference>
<dbReference type="Proteomes" id="UP000269041">
    <property type="component" value="Unassembled WGS sequence"/>
</dbReference>
<feature type="domain" description="GP-PDE" evidence="2">
    <location>
        <begin position="47"/>
        <end position="314"/>
    </location>
</feature>
<protein>
    <submittedName>
        <fullName evidence="3">Glycerophosphodiester phosphodiesterase</fullName>
    </submittedName>
</protein>
<dbReference type="PROSITE" id="PS51704">
    <property type="entry name" value="GP_PDE"/>
    <property type="match status" value="1"/>
</dbReference>